<dbReference type="RefSeq" id="WP_154233818.1">
    <property type="nucleotide sequence ID" value="NZ_CP072522.1"/>
</dbReference>
<evidence type="ECO:0000313" key="1">
    <source>
        <dbReference type="EMBL" id="QTO23384.1"/>
    </source>
</evidence>
<dbReference type="EMBL" id="CP072522">
    <property type="protein sequence ID" value="QTO23384.1"/>
    <property type="molecule type" value="Genomic_DNA"/>
</dbReference>
<reference evidence="1" key="2">
    <citation type="submission" date="2021-03" db="EMBL/GenBank/DDBJ databases">
        <title>Complete genome sequence of Burkholderia seminalis 869T2.</title>
        <authorList>
            <person name="Hung S.-H."/>
            <person name="Huang C.-T."/>
            <person name="Huang C.-C."/>
            <person name="Kuo C.-H."/>
        </authorList>
    </citation>
    <scope>NUCLEOTIDE SEQUENCE</scope>
    <source>
        <strain evidence="1">869T2</strain>
    </source>
</reference>
<name>A0A8A8DF12_9BURK</name>
<proteinExistence type="predicted"/>
<accession>A0A8A8DF12</accession>
<gene>
    <name evidence="1" type="ORF">DT99_035600</name>
</gene>
<dbReference type="Proteomes" id="UP000027834">
    <property type="component" value="Chromosome 3"/>
</dbReference>
<organism evidence="1 2">
    <name type="scientific">Burkholderia seminalis</name>
    <dbReference type="NCBI Taxonomy" id="488731"/>
    <lineage>
        <taxon>Bacteria</taxon>
        <taxon>Pseudomonadati</taxon>
        <taxon>Pseudomonadota</taxon>
        <taxon>Betaproteobacteria</taxon>
        <taxon>Burkholderiales</taxon>
        <taxon>Burkholderiaceae</taxon>
        <taxon>Burkholderia</taxon>
        <taxon>Burkholderia cepacia complex</taxon>
    </lineage>
</organism>
<reference evidence="1" key="1">
    <citation type="submission" date="2014-04" db="EMBL/GenBank/DDBJ databases">
        <authorList>
            <person name="Ho Y.-N."/>
            <person name="Huang C.-C."/>
        </authorList>
    </citation>
    <scope>NUCLEOTIDE SEQUENCE</scope>
    <source>
        <strain evidence="1">869T2</strain>
    </source>
</reference>
<dbReference type="AlphaFoldDB" id="A0A8A8DF12"/>
<keyword evidence="2" id="KW-1185">Reference proteome</keyword>
<sequence>MSKNAQPTLLLNVGGIVAHDGANQCICFQPEIYAWVAPFSSFVPSTWDTWVYPALGETLALQLWDD</sequence>
<evidence type="ECO:0000313" key="2">
    <source>
        <dbReference type="Proteomes" id="UP000027834"/>
    </source>
</evidence>
<protein>
    <submittedName>
        <fullName evidence="1">Uncharacterized protein</fullName>
    </submittedName>
</protein>